<evidence type="ECO:0000313" key="11">
    <source>
        <dbReference type="Proteomes" id="UP000007264"/>
    </source>
</evidence>
<dbReference type="InterPro" id="IPR014816">
    <property type="entry name" value="tRNA_MeTrfase_Gcd14"/>
</dbReference>
<organism evidence="10 11">
    <name type="scientific">Coccomyxa subellipsoidea (strain C-169)</name>
    <name type="common">Green microalga</name>
    <dbReference type="NCBI Taxonomy" id="574566"/>
    <lineage>
        <taxon>Eukaryota</taxon>
        <taxon>Viridiplantae</taxon>
        <taxon>Chlorophyta</taxon>
        <taxon>core chlorophytes</taxon>
        <taxon>Trebouxiophyceae</taxon>
        <taxon>Trebouxiophyceae incertae sedis</taxon>
        <taxon>Coccomyxaceae</taxon>
        <taxon>Coccomyxa</taxon>
        <taxon>Coccomyxa subellipsoidea</taxon>
    </lineage>
</organism>
<dbReference type="EMBL" id="AGSI01000009">
    <property type="protein sequence ID" value="EIE22637.1"/>
    <property type="molecule type" value="Genomic_DNA"/>
</dbReference>
<name>I0YW68_COCSC</name>
<feature type="domain" description="tRNA (adenine(58)-N(1))-methyltransferase catalytic subunit TRM61 C-terminal" evidence="9">
    <location>
        <begin position="56"/>
        <end position="305"/>
    </location>
</feature>
<dbReference type="Proteomes" id="UP000007264">
    <property type="component" value="Unassembled WGS sequence"/>
</dbReference>
<accession>I0YW68</accession>
<keyword evidence="4" id="KW-0808">Transferase</keyword>
<dbReference type="SUPFAM" id="SSF53335">
    <property type="entry name" value="S-adenosyl-L-methionine-dependent methyltransferases"/>
    <property type="match status" value="1"/>
</dbReference>
<evidence type="ECO:0000256" key="4">
    <source>
        <dbReference type="ARBA" id="ARBA00022679"/>
    </source>
</evidence>
<sequence>ITDGDLVIVYEQFDAMKAVYVDAKQNIQSRFGCFPMKDWVGKPYGSRVCAKGKSQGWVHILAPTPELWTQVLKHRTQILYAADIAMICSFLELRPGCTGKDLLSRATQLVLESGTGSGSLTHSLARAVAPSGHVHTFDFHQKRAEEAAAEFARHGLGQLVTVQHRNIEAHGFPEDLHGSADALFLDLPGPWNVVASAAACLRPDGVFCSFSPCIEQVQRTCVALSDGGFTAPRTMECLLRSYEVHSQRITCDLDKADAAAAAAAESKKRKRDGGYVSEGDGKSTFIAAYPTAETRGHTGYLTFAR</sequence>
<keyword evidence="3 10" id="KW-0489">Methyltransferase</keyword>
<evidence type="ECO:0000256" key="5">
    <source>
        <dbReference type="ARBA" id="ARBA00022691"/>
    </source>
</evidence>
<dbReference type="GeneID" id="17040624"/>
<feature type="non-terminal residue" evidence="10">
    <location>
        <position position="305"/>
    </location>
</feature>
<feature type="binding site" evidence="8">
    <location>
        <position position="186"/>
    </location>
    <ligand>
        <name>S-adenosyl-L-methionine</name>
        <dbReference type="ChEBI" id="CHEBI:59789"/>
    </ligand>
</feature>
<keyword evidence="6" id="KW-0819">tRNA processing</keyword>
<evidence type="ECO:0000256" key="2">
    <source>
        <dbReference type="ARBA" id="ARBA00012796"/>
    </source>
</evidence>
<evidence type="ECO:0000256" key="7">
    <source>
        <dbReference type="ARBA" id="ARBA00023242"/>
    </source>
</evidence>
<evidence type="ECO:0000256" key="8">
    <source>
        <dbReference type="PIRSR" id="PIRSR017269-1"/>
    </source>
</evidence>
<comment type="subcellular location">
    <subcellularLocation>
        <location evidence="1">Nucleus</location>
    </subcellularLocation>
</comment>
<dbReference type="STRING" id="574566.I0YW68"/>
<evidence type="ECO:0000256" key="3">
    <source>
        <dbReference type="ARBA" id="ARBA00022603"/>
    </source>
</evidence>
<evidence type="ECO:0000256" key="1">
    <source>
        <dbReference type="ARBA" id="ARBA00004123"/>
    </source>
</evidence>
<keyword evidence="11" id="KW-1185">Reference proteome</keyword>
<dbReference type="AlphaFoldDB" id="I0YW68"/>
<dbReference type="Gene3D" id="3.40.50.150">
    <property type="entry name" value="Vaccinia Virus protein VP39"/>
    <property type="match status" value="1"/>
</dbReference>
<evidence type="ECO:0000313" key="10">
    <source>
        <dbReference type="EMBL" id="EIE22637.1"/>
    </source>
</evidence>
<feature type="non-terminal residue" evidence="10">
    <location>
        <position position="1"/>
    </location>
</feature>
<keyword evidence="7" id="KW-0539">Nucleus</keyword>
<dbReference type="PANTHER" id="PTHR12133:SF2">
    <property type="entry name" value="TRNA (ADENINE(58)-N(1))-METHYLTRANSFERASE CATALYTIC SUBUNIT TRMT61A"/>
    <property type="match status" value="1"/>
</dbReference>
<keyword evidence="5 8" id="KW-0949">S-adenosyl-L-methionine</keyword>
<dbReference type="OrthoDB" id="1925287at2759"/>
<dbReference type="InterPro" id="IPR029063">
    <property type="entry name" value="SAM-dependent_MTases_sf"/>
</dbReference>
<dbReference type="InterPro" id="IPR049470">
    <property type="entry name" value="TRM61_C"/>
</dbReference>
<dbReference type="PROSITE" id="PS51620">
    <property type="entry name" value="SAM_TRM61"/>
    <property type="match status" value="1"/>
</dbReference>
<dbReference type="GO" id="GO:0031515">
    <property type="term" value="C:tRNA (m1A) methyltransferase complex"/>
    <property type="evidence" value="ECO:0007669"/>
    <property type="project" value="InterPro"/>
</dbReference>
<dbReference type="GO" id="GO:0005634">
    <property type="term" value="C:nucleus"/>
    <property type="evidence" value="ECO:0007669"/>
    <property type="project" value="UniProtKB-SubCell"/>
</dbReference>
<dbReference type="CDD" id="cd02440">
    <property type="entry name" value="AdoMet_MTases"/>
    <property type="match status" value="1"/>
</dbReference>
<gene>
    <name evidence="10" type="ORF">COCSUDRAFT_5625</name>
</gene>
<feature type="binding site" evidence="8">
    <location>
        <begin position="117"/>
        <end position="120"/>
    </location>
    <ligand>
        <name>S-adenosyl-L-methionine</name>
        <dbReference type="ChEBI" id="CHEBI:59789"/>
    </ligand>
</feature>
<dbReference type="EC" id="2.1.1.220" evidence="2"/>
<dbReference type="RefSeq" id="XP_005647181.1">
    <property type="nucleotide sequence ID" value="XM_005647124.1"/>
</dbReference>
<dbReference type="KEGG" id="csl:COCSUDRAFT_5625"/>
<dbReference type="eggNOG" id="KOG2915">
    <property type="taxonomic scope" value="Eukaryota"/>
</dbReference>
<dbReference type="Gene3D" id="3.10.330.20">
    <property type="match status" value="1"/>
</dbReference>
<proteinExistence type="predicted"/>
<protein>
    <recommendedName>
        <fullName evidence="2">tRNA (adenine(58)-N(1))-methyltransferase</fullName>
        <ecNumber evidence="2">2.1.1.220</ecNumber>
    </recommendedName>
</protein>
<evidence type="ECO:0000259" key="9">
    <source>
        <dbReference type="Pfam" id="PF08704"/>
    </source>
</evidence>
<dbReference type="PIRSF" id="PIRSF017269">
    <property type="entry name" value="GCD14"/>
    <property type="match status" value="1"/>
</dbReference>
<evidence type="ECO:0000256" key="6">
    <source>
        <dbReference type="ARBA" id="ARBA00022694"/>
    </source>
</evidence>
<dbReference type="GO" id="GO:0030488">
    <property type="term" value="P:tRNA methylation"/>
    <property type="evidence" value="ECO:0007669"/>
    <property type="project" value="InterPro"/>
</dbReference>
<reference evidence="10 11" key="1">
    <citation type="journal article" date="2012" name="Genome Biol.">
        <title>The genome of the polar eukaryotic microalga coccomyxa subellipsoidea reveals traits of cold adaptation.</title>
        <authorList>
            <person name="Blanc G."/>
            <person name="Agarkova I."/>
            <person name="Grimwood J."/>
            <person name="Kuo A."/>
            <person name="Brueggeman A."/>
            <person name="Dunigan D."/>
            <person name="Gurnon J."/>
            <person name="Ladunga I."/>
            <person name="Lindquist E."/>
            <person name="Lucas S."/>
            <person name="Pangilinan J."/>
            <person name="Proschold T."/>
            <person name="Salamov A."/>
            <person name="Schmutz J."/>
            <person name="Weeks D."/>
            <person name="Yamada T."/>
            <person name="Claverie J.M."/>
            <person name="Grigoriev I."/>
            <person name="Van Etten J."/>
            <person name="Lomsadze A."/>
            <person name="Borodovsky M."/>
        </authorList>
    </citation>
    <scope>NUCLEOTIDE SEQUENCE [LARGE SCALE GENOMIC DNA]</scope>
    <source>
        <strain evidence="10 11">C-169</strain>
    </source>
</reference>
<dbReference type="Pfam" id="PF08704">
    <property type="entry name" value="GCD14"/>
    <property type="match status" value="1"/>
</dbReference>
<dbReference type="PANTHER" id="PTHR12133">
    <property type="entry name" value="TRNA (ADENINE(58)-N(1))-METHYLTRANSFERASE"/>
    <property type="match status" value="1"/>
</dbReference>
<dbReference type="FunFam" id="3.40.50.150:FF:000227">
    <property type="entry name" value="tRNA (adenine(58)-N(1))-methyltransferase"/>
    <property type="match status" value="1"/>
</dbReference>
<comment type="caution">
    <text evidence="10">The sequence shown here is derived from an EMBL/GenBank/DDBJ whole genome shotgun (WGS) entry which is preliminary data.</text>
</comment>
<feature type="binding site" evidence="8">
    <location>
        <position position="138"/>
    </location>
    <ligand>
        <name>S-adenosyl-L-methionine</name>
        <dbReference type="ChEBI" id="CHEBI:59789"/>
    </ligand>
</feature>
<dbReference type="GO" id="GO:0160107">
    <property type="term" value="F:tRNA (adenine(58)-N1)-methyltransferase activity"/>
    <property type="evidence" value="ECO:0007669"/>
    <property type="project" value="UniProtKB-EC"/>
</dbReference>